<keyword evidence="1" id="KW-0732">Signal</keyword>
<evidence type="ECO:0000256" key="1">
    <source>
        <dbReference type="SAM" id="SignalP"/>
    </source>
</evidence>
<gene>
    <name evidence="2" type="ORF">OEZ60_13770</name>
</gene>
<dbReference type="PROSITE" id="PS51257">
    <property type="entry name" value="PROKAR_LIPOPROTEIN"/>
    <property type="match status" value="1"/>
</dbReference>
<accession>A0ABT2X565</accession>
<dbReference type="Proteomes" id="UP001209535">
    <property type="component" value="Unassembled WGS sequence"/>
</dbReference>
<organism evidence="2 3">
    <name type="scientific">Albidovulum salinarum</name>
    <dbReference type="NCBI Taxonomy" id="2984153"/>
    <lineage>
        <taxon>Bacteria</taxon>
        <taxon>Pseudomonadati</taxon>
        <taxon>Pseudomonadota</taxon>
        <taxon>Alphaproteobacteria</taxon>
        <taxon>Rhodobacterales</taxon>
        <taxon>Paracoccaceae</taxon>
        <taxon>Albidovulum</taxon>
    </lineage>
</organism>
<proteinExistence type="predicted"/>
<keyword evidence="3" id="KW-1185">Reference proteome</keyword>
<name>A0ABT2X565_9RHOB</name>
<sequence length="190" mass="20712">MKTFAVLMSLVALLFVAGCAAAPGAGGGAEVAKLAAGIRALGPEVDPEEAARAAEIAYSWSQHLAVEYEITDPPLVHNTKVNMGLRPRGLCWHWAEDMEKRLKQENFRTLEVQRAIATPDFLGIDHSTALVSLPGGTIYDGMVLDPWRNGGKLFWSPTLADPRYKWRPQGEVHAEKRRLEVARGKIAVGG</sequence>
<protein>
    <recommendedName>
        <fullName evidence="4">Lipoprotein</fullName>
    </recommendedName>
</protein>
<dbReference type="EMBL" id="JAOVQO010000012">
    <property type="protein sequence ID" value="MCU9849071.1"/>
    <property type="molecule type" value="Genomic_DNA"/>
</dbReference>
<feature type="signal peptide" evidence="1">
    <location>
        <begin position="1"/>
        <end position="21"/>
    </location>
</feature>
<comment type="caution">
    <text evidence="2">The sequence shown here is derived from an EMBL/GenBank/DDBJ whole genome shotgun (WGS) entry which is preliminary data.</text>
</comment>
<evidence type="ECO:0008006" key="4">
    <source>
        <dbReference type="Google" id="ProtNLM"/>
    </source>
</evidence>
<reference evidence="2 3" key="1">
    <citation type="submission" date="2022-10" db="EMBL/GenBank/DDBJ databases">
        <title>Defluviimonas sp. nov., isolated from ocean surface sediments.</title>
        <authorList>
            <person name="He W."/>
            <person name="Wang L."/>
            <person name="Zhang D.-F."/>
        </authorList>
    </citation>
    <scope>NUCLEOTIDE SEQUENCE [LARGE SCALE GENOMIC DNA]</scope>
    <source>
        <strain evidence="2 3">WL0024</strain>
    </source>
</reference>
<dbReference type="RefSeq" id="WP_263337215.1">
    <property type="nucleotide sequence ID" value="NZ_JAOVQO010000012.1"/>
</dbReference>
<evidence type="ECO:0000313" key="2">
    <source>
        <dbReference type="EMBL" id="MCU9849071.1"/>
    </source>
</evidence>
<evidence type="ECO:0000313" key="3">
    <source>
        <dbReference type="Proteomes" id="UP001209535"/>
    </source>
</evidence>
<feature type="chain" id="PRO_5046821360" description="Lipoprotein" evidence="1">
    <location>
        <begin position="22"/>
        <end position="190"/>
    </location>
</feature>